<gene>
    <name evidence="4" type="ORF">CES85_2231</name>
    <name evidence="5" type="ORF">F3W84_18075</name>
</gene>
<dbReference type="Gene3D" id="3.90.550.10">
    <property type="entry name" value="Spore Coat Polysaccharide Biosynthesis Protein SpsA, Chain A"/>
    <property type="match status" value="1"/>
</dbReference>
<evidence type="ECO:0000313" key="6">
    <source>
        <dbReference type="Proteomes" id="UP000215256"/>
    </source>
</evidence>
<reference evidence="4 6" key="1">
    <citation type="submission" date="2017-07" db="EMBL/GenBank/DDBJ databases">
        <title>Phylogenetic study on the rhizospheric bacterium Ochrobactrum sp. A44.</title>
        <authorList>
            <person name="Krzyzanowska D.M."/>
            <person name="Ossowicki A."/>
            <person name="Rajewska M."/>
            <person name="Maciag T."/>
            <person name="Kaczynski Z."/>
            <person name="Czerwicka M."/>
            <person name="Jafra S."/>
        </authorList>
    </citation>
    <scope>NUCLEOTIDE SEQUENCE [LARGE SCALE GENOMIC DNA]</scope>
    <source>
        <strain evidence="4 6">A44</strain>
    </source>
</reference>
<keyword evidence="1 5" id="KW-0328">Glycosyltransferase</keyword>
<dbReference type="OrthoDB" id="5672604at2"/>
<dbReference type="GO" id="GO:0046872">
    <property type="term" value="F:metal ion binding"/>
    <property type="evidence" value="ECO:0007669"/>
    <property type="project" value="UniProtKB-KW"/>
</dbReference>
<keyword evidence="3" id="KW-0479">Metal-binding</keyword>
<reference evidence="5 7" key="2">
    <citation type="submission" date="2019-09" db="EMBL/GenBank/DDBJ databases">
        <title>Biological control of the noxious weed angled onion (Allium triquetrum) thwarted by endophytic bacteria in Victoria, Australia.</title>
        <authorList>
            <person name="Tehranchian P."/>
            <person name="Adair R.J."/>
            <person name="Van T.H."/>
            <person name="Morrison P.D."/>
            <person name="Williams H."/>
            <person name="Lawrie A.C."/>
        </authorList>
    </citation>
    <scope>NUCLEOTIDE SEQUENCE [LARGE SCALE GENOMIC DNA]</scope>
    <source>
        <strain evidence="5 7">RPTAtOch1</strain>
    </source>
</reference>
<evidence type="ECO:0000256" key="2">
    <source>
        <dbReference type="ARBA" id="ARBA00022679"/>
    </source>
</evidence>
<dbReference type="InterPro" id="IPR050748">
    <property type="entry name" value="Glycosyltrans_8_dom-fam"/>
</dbReference>
<dbReference type="EMBL" id="VYXQ01000020">
    <property type="protein sequence ID" value="KAA9366161.1"/>
    <property type="molecule type" value="Genomic_DNA"/>
</dbReference>
<keyword evidence="7" id="KW-1185">Reference proteome</keyword>
<dbReference type="AlphaFoldDB" id="A0A248ULZ7"/>
<dbReference type="Proteomes" id="UP000215256">
    <property type="component" value="Chromosome 1"/>
</dbReference>
<dbReference type="SUPFAM" id="SSF53448">
    <property type="entry name" value="Nucleotide-diphospho-sugar transferases"/>
    <property type="match status" value="1"/>
</dbReference>
<evidence type="ECO:0000256" key="1">
    <source>
        <dbReference type="ARBA" id="ARBA00022676"/>
    </source>
</evidence>
<dbReference type="Proteomes" id="UP000327108">
    <property type="component" value="Unassembled WGS sequence"/>
</dbReference>
<organism evidence="4 6">
    <name type="scientific">Ochrobactrum quorumnocens</name>
    <dbReference type="NCBI Taxonomy" id="271865"/>
    <lineage>
        <taxon>Bacteria</taxon>
        <taxon>Pseudomonadati</taxon>
        <taxon>Pseudomonadota</taxon>
        <taxon>Alphaproteobacteria</taxon>
        <taxon>Hyphomicrobiales</taxon>
        <taxon>Brucellaceae</taxon>
        <taxon>Brucella/Ochrobactrum group</taxon>
        <taxon>Ochrobactrum</taxon>
    </lineage>
</organism>
<dbReference type="PANTHER" id="PTHR13778">
    <property type="entry name" value="GLYCOSYLTRANSFERASE 8 DOMAIN-CONTAINING PROTEIN"/>
    <property type="match status" value="1"/>
</dbReference>
<protein>
    <submittedName>
        <fullName evidence="4">Glycosyl transferase 8 family protein</fullName>
    </submittedName>
    <submittedName>
        <fullName evidence="5">Lipopolysaccharide 3-alpha-galactosyltransferase</fullName>
    </submittedName>
</protein>
<dbReference type="InterPro" id="IPR002495">
    <property type="entry name" value="Glyco_trans_8"/>
</dbReference>
<evidence type="ECO:0000313" key="5">
    <source>
        <dbReference type="EMBL" id="KAA9366161.1"/>
    </source>
</evidence>
<dbReference type="GO" id="GO:0016757">
    <property type="term" value="F:glycosyltransferase activity"/>
    <property type="evidence" value="ECO:0007669"/>
    <property type="project" value="UniProtKB-KW"/>
</dbReference>
<dbReference type="Pfam" id="PF01501">
    <property type="entry name" value="Glyco_transf_8"/>
    <property type="match status" value="1"/>
</dbReference>
<dbReference type="PANTHER" id="PTHR13778:SF47">
    <property type="entry name" value="LIPOPOLYSACCHARIDE 1,3-GALACTOSYLTRANSFERASE"/>
    <property type="match status" value="1"/>
</dbReference>
<sequence>MSHNSLTETLPQIAFVTDSGFLKPTLVAMWGVLRHLTLPGIIHFWGDGLSDQDWDAVRRVAMTNPAVTLNCLALSADDLDGAKGPTAHISAATMGRLHIPARISGRVLYIDGDTQVVGDVAPLFSLNLNGCPIGAVRDCVVAKWSARGLKVRDKCLVRVSELQGLMEQTDISRYFNAGVLLLDTDAIRAEPELHQAMHDLVRASAFPLGDQDHLNNVFRGRVHLINPAYNSSWRDSSRQRRHIVRLGGDAEESKTVPDIIVHFHGPEKPWKRPRRDLWKSRARAVWRYRREMQEYASKYPDLAL</sequence>
<keyword evidence="2 4" id="KW-0808">Transferase</keyword>
<dbReference type="InterPro" id="IPR029044">
    <property type="entry name" value="Nucleotide-diphossugar_trans"/>
</dbReference>
<dbReference type="RefSeq" id="WP_095447431.1">
    <property type="nucleotide sequence ID" value="NZ_CP022604.1"/>
</dbReference>
<accession>A0A248ULZ7</accession>
<dbReference type="KEGG" id="och:CES85_2231"/>
<evidence type="ECO:0000313" key="7">
    <source>
        <dbReference type="Proteomes" id="UP000327108"/>
    </source>
</evidence>
<evidence type="ECO:0000313" key="4">
    <source>
        <dbReference type="EMBL" id="ASV87411.1"/>
    </source>
</evidence>
<name>A0A248ULZ7_9HYPH</name>
<dbReference type="EMBL" id="CP022604">
    <property type="protein sequence ID" value="ASV87411.1"/>
    <property type="molecule type" value="Genomic_DNA"/>
</dbReference>
<proteinExistence type="predicted"/>
<evidence type="ECO:0000256" key="3">
    <source>
        <dbReference type="ARBA" id="ARBA00022723"/>
    </source>
</evidence>